<comment type="miscellaneous">
    <text evidence="11">In the RecBCD complex, RecB has a slow 3'-5' helicase, an exonuclease activity and loads RecA onto ssDNA, RecD has a fast 5'-3' helicase activity, while RecC stimulates the ATPase and processivity of the RecB helicase and contributes to recognition of the Chi site.</text>
</comment>
<comment type="caution">
    <text evidence="14">The sequence shown here is derived from an EMBL/GenBank/DDBJ whole genome shotgun (WGS) entry which is preliminary data.</text>
</comment>
<feature type="domain" description="UvrD-like helicase C-terminal" evidence="12">
    <location>
        <begin position="606"/>
        <end position="653"/>
    </location>
</feature>
<evidence type="ECO:0000256" key="11">
    <source>
        <dbReference type="HAMAP-Rule" id="MF_01487"/>
    </source>
</evidence>
<keyword evidence="3 11" id="KW-0227">DNA damage</keyword>
<reference evidence="14 15" key="1">
    <citation type="submission" date="2018-04" db="EMBL/GenBank/DDBJ databases">
        <title>Active sludge and wastewater microbial communities from Klosterneuburg, Austria.</title>
        <authorList>
            <person name="Wagner M."/>
        </authorList>
    </citation>
    <scope>NUCLEOTIDE SEQUENCE [LARGE SCALE GENOMIC DNA]</scope>
    <source>
        <strain evidence="14 15">Nm 57</strain>
    </source>
</reference>
<dbReference type="RefSeq" id="WP_011634413.1">
    <property type="nucleotide sequence ID" value="NZ_FMTW01000033.1"/>
</dbReference>
<dbReference type="InterPro" id="IPR049550">
    <property type="entry name" value="RecD_N"/>
</dbReference>
<proteinExistence type="inferred from homology"/>
<keyword evidence="10 11" id="KW-0413">Isomerase</keyword>
<dbReference type="Pfam" id="PF13245">
    <property type="entry name" value="AAA_19"/>
    <property type="match status" value="1"/>
</dbReference>
<evidence type="ECO:0000313" key="15">
    <source>
        <dbReference type="Proteomes" id="UP000247780"/>
    </source>
</evidence>
<evidence type="ECO:0000256" key="6">
    <source>
        <dbReference type="ARBA" id="ARBA00022839"/>
    </source>
</evidence>
<protein>
    <recommendedName>
        <fullName evidence="11">RecBCD enzyme subunit RecD</fullName>
        <ecNumber evidence="11">5.6.2.3</ecNumber>
    </recommendedName>
    <alternativeName>
        <fullName evidence="11">DNA 5'-3' helicase subunit RecD</fullName>
    </alternativeName>
    <alternativeName>
        <fullName evidence="11">Exonuclease V subunit RecD</fullName>
        <shortName evidence="11">ExoV subunit RecD</shortName>
    </alternativeName>
    <alternativeName>
        <fullName evidence="11">Helicase/nuclease RecBCD subunit RecD</fullName>
    </alternativeName>
</protein>
<evidence type="ECO:0000256" key="4">
    <source>
        <dbReference type="ARBA" id="ARBA00022801"/>
    </source>
</evidence>
<evidence type="ECO:0000256" key="3">
    <source>
        <dbReference type="ARBA" id="ARBA00022763"/>
    </source>
</evidence>
<dbReference type="InterPro" id="IPR006344">
    <property type="entry name" value="RecD"/>
</dbReference>
<evidence type="ECO:0000256" key="9">
    <source>
        <dbReference type="ARBA" id="ARBA00023204"/>
    </source>
</evidence>
<dbReference type="Pfam" id="PF21185">
    <property type="entry name" value="RecD_N"/>
    <property type="match status" value="1"/>
</dbReference>
<dbReference type="Proteomes" id="UP000247780">
    <property type="component" value="Unassembled WGS sequence"/>
</dbReference>
<comment type="function">
    <text evidence="11">A helicase/nuclease that prepares dsDNA breaks (DSB) for recombinational DNA repair. Binds to DSBs and unwinds DNA via a highly rapid and processive ATP-dependent bidirectional helicase activity. Unwinds dsDNA until it encounters a Chi (crossover hotspot instigator) sequence from the 3' direction. Cuts ssDNA a few nucleotides 3' to the Chi site. The properties and activities of the enzyme are changed at Chi. The Chi-altered holoenzyme produces a long 3'-ssDNA overhang and facilitates RecA-binding to the ssDNA for homologous DNA recombination and repair. Holoenzyme degrades any linearized DNA that is unable to undergo homologous recombination. In the holoenzyme this subunit has ssDNA-dependent ATPase and 5'-3' helicase activity. When added to pre-assembled RecBC greatly stimulates nuclease activity and augments holoenzyme processivity. Negatively regulates the RecA-loading ability of RecBCD.</text>
</comment>
<keyword evidence="1 11" id="KW-0540">Nuclease</keyword>
<evidence type="ECO:0000256" key="8">
    <source>
        <dbReference type="ARBA" id="ARBA00023125"/>
    </source>
</evidence>
<dbReference type="NCBIfam" id="TIGR01447">
    <property type="entry name" value="recD"/>
    <property type="match status" value="1"/>
</dbReference>
<evidence type="ECO:0000313" key="14">
    <source>
        <dbReference type="EMBL" id="PXV79823.1"/>
    </source>
</evidence>
<gene>
    <name evidence="11" type="primary">recD</name>
    <name evidence="14" type="ORF">C8R14_12034</name>
</gene>
<dbReference type="Gene3D" id="3.40.50.300">
    <property type="entry name" value="P-loop containing nucleotide triphosphate hydrolases"/>
    <property type="match status" value="3"/>
</dbReference>
<dbReference type="PANTHER" id="PTHR43788:SF6">
    <property type="entry name" value="DNA HELICASE B"/>
    <property type="match status" value="1"/>
</dbReference>
<keyword evidence="7 11" id="KW-0067">ATP-binding</keyword>
<dbReference type="CDD" id="cd18809">
    <property type="entry name" value="SF1_C_RecD"/>
    <property type="match status" value="1"/>
</dbReference>
<keyword evidence="9 11" id="KW-0234">DNA repair</keyword>
<evidence type="ECO:0000256" key="1">
    <source>
        <dbReference type="ARBA" id="ARBA00022722"/>
    </source>
</evidence>
<evidence type="ECO:0000259" key="12">
    <source>
        <dbReference type="Pfam" id="PF13538"/>
    </source>
</evidence>
<name>A0ABX5M950_9PROT</name>
<evidence type="ECO:0000256" key="5">
    <source>
        <dbReference type="ARBA" id="ARBA00022806"/>
    </source>
</evidence>
<dbReference type="HAMAP" id="MF_01487">
    <property type="entry name" value="RecD"/>
    <property type="match status" value="1"/>
</dbReference>
<comment type="catalytic activity">
    <reaction evidence="11">
        <text>ATP + H2O = ADP + phosphate + H(+)</text>
        <dbReference type="Rhea" id="RHEA:13065"/>
        <dbReference type="ChEBI" id="CHEBI:15377"/>
        <dbReference type="ChEBI" id="CHEBI:15378"/>
        <dbReference type="ChEBI" id="CHEBI:30616"/>
        <dbReference type="ChEBI" id="CHEBI:43474"/>
        <dbReference type="ChEBI" id="CHEBI:456216"/>
        <dbReference type="EC" id="5.6.2.3"/>
    </reaction>
</comment>
<feature type="binding site" evidence="11">
    <location>
        <begin position="204"/>
        <end position="211"/>
    </location>
    <ligand>
        <name>ATP</name>
        <dbReference type="ChEBI" id="CHEBI:30616"/>
    </ligand>
</feature>
<evidence type="ECO:0000259" key="13">
    <source>
        <dbReference type="Pfam" id="PF21185"/>
    </source>
</evidence>
<keyword evidence="2 11" id="KW-0547">Nucleotide-binding</keyword>
<dbReference type="PANTHER" id="PTHR43788">
    <property type="entry name" value="DNA2/NAM7 HELICASE FAMILY MEMBER"/>
    <property type="match status" value="1"/>
</dbReference>
<dbReference type="InterPro" id="IPR027417">
    <property type="entry name" value="P-loop_NTPase"/>
</dbReference>
<sequence>MSTPATNPQEILALLESWVTRGWLRELDLALVRFLKTEVPAMDPVLMLATALVSHQLGRGHVCLDLDNLLSDPCTALSLPSGQNEPSARKEIQHISVLLADWKASGWLTQQTELISKDERNTPLVLAGPRLYLRRYWRYERQVEAAIYQRLTSSQQIVSQLPEIEFKDKLNALFPPSGTTYTQTDWQKIACALAARSAFSIITGGPGTGKTTTVVRLLALLQSIALIQHPECLLKICLAAPTGKAAARLKESITGAIDKLPAFIQDDTTLKTSIPSNVTTLHRLLGSRPDSRLFRHDARHPLPLDVLVIDEGSMIDLEMMAAVLLALPPHARLVILGDKDQLASVEAGSVLGALCHRAQQGHFQPETAQWVETATGEKIDPVLLDTNGLPLDQHIVMLRTNWRFDAASGIGQLARAVNTADSETIRTIWMQGYDDLFRHNLPDLEDSRLATILLGQSGEKDTPQGIAGYLGIIKAERPPLDAEKVAFDAWAHQVLQSHGRFQLLCALRNGPFGVSGMNQHIEALLARHQLIKPGSIWYEGRPVLVTRNDYALGLMNGDIGIALSYPTPNRTTGKLEWGIRVAFARGNGSGGIHWVLPSRLLSIETVFALTVHKSQGSEFEHCALLLPPELNPVLTRELIYTGITRGKRWLSIICTGNSNIIDQAVSRTVQRSGGLFAGSS</sequence>
<keyword evidence="8 11" id="KW-0238">DNA-binding</keyword>
<dbReference type="SUPFAM" id="SSF52540">
    <property type="entry name" value="P-loop containing nucleoside triphosphate hydrolases"/>
    <property type="match status" value="1"/>
</dbReference>
<dbReference type="InterPro" id="IPR050534">
    <property type="entry name" value="Coronavir_polyprotein_1ab"/>
</dbReference>
<keyword evidence="4 11" id="KW-0378">Hydrolase</keyword>
<dbReference type="InterPro" id="IPR027785">
    <property type="entry name" value="UvrD-like_helicase_C"/>
</dbReference>
<dbReference type="EC" id="5.6.2.3" evidence="11"/>
<dbReference type="EMBL" id="QICQ01000020">
    <property type="protein sequence ID" value="PXV79823.1"/>
    <property type="molecule type" value="Genomic_DNA"/>
</dbReference>
<dbReference type="CDD" id="cd17933">
    <property type="entry name" value="DEXSc_RecD-like"/>
    <property type="match status" value="1"/>
</dbReference>
<comment type="similarity">
    <text evidence="11">Belongs to the RecD family.</text>
</comment>
<evidence type="ECO:0000256" key="7">
    <source>
        <dbReference type="ARBA" id="ARBA00022840"/>
    </source>
</evidence>
<dbReference type="Gene3D" id="1.10.10.1020">
    <property type="entry name" value="RecBCD complex, subunit RecD, N-terminal domain"/>
    <property type="match status" value="1"/>
</dbReference>
<feature type="domain" description="RecBCD enzyme subunit RecD N-terminal" evidence="13">
    <location>
        <begin position="21"/>
        <end position="132"/>
    </location>
</feature>
<organism evidence="14 15">
    <name type="scientific">Nitrosomonas eutropha</name>
    <dbReference type="NCBI Taxonomy" id="916"/>
    <lineage>
        <taxon>Bacteria</taxon>
        <taxon>Pseudomonadati</taxon>
        <taxon>Pseudomonadota</taxon>
        <taxon>Betaproteobacteria</taxon>
        <taxon>Nitrosomonadales</taxon>
        <taxon>Nitrosomonadaceae</taxon>
        <taxon>Nitrosomonas</taxon>
    </lineage>
</organism>
<dbReference type="GO" id="GO:0004386">
    <property type="term" value="F:helicase activity"/>
    <property type="evidence" value="ECO:0007669"/>
    <property type="project" value="UniProtKB-KW"/>
</dbReference>
<keyword evidence="6 11" id="KW-0269">Exonuclease</keyword>
<dbReference type="Pfam" id="PF13538">
    <property type="entry name" value="UvrD_C_2"/>
    <property type="match status" value="1"/>
</dbReference>
<keyword evidence="15" id="KW-1185">Reference proteome</keyword>
<evidence type="ECO:0000256" key="10">
    <source>
        <dbReference type="ARBA" id="ARBA00023235"/>
    </source>
</evidence>
<dbReference type="InterPro" id="IPR041851">
    <property type="entry name" value="RecD_N_sf"/>
</dbReference>
<accession>A0ABX5M950</accession>
<keyword evidence="5 11" id="KW-0347">Helicase</keyword>
<evidence type="ECO:0000256" key="2">
    <source>
        <dbReference type="ARBA" id="ARBA00022741"/>
    </source>
</evidence>
<comment type="subunit">
    <text evidence="11">Heterotrimer of RecB, RecC and RecD. All subunits contribute to DNA-binding.</text>
</comment>